<evidence type="ECO:0000313" key="4">
    <source>
        <dbReference type="Proteomes" id="UP001322392"/>
    </source>
</evidence>
<dbReference type="InterPro" id="IPR013783">
    <property type="entry name" value="Ig-like_fold"/>
</dbReference>
<evidence type="ECO:0000313" key="3">
    <source>
        <dbReference type="Proteomes" id="UP000283389"/>
    </source>
</evidence>
<dbReference type="Proteomes" id="UP001322392">
    <property type="component" value="Chromosome"/>
</dbReference>
<dbReference type="AlphaFoldDB" id="A0A423FFS1"/>
<evidence type="ECO:0000313" key="1">
    <source>
        <dbReference type="EMBL" id="ROM56301.1"/>
    </source>
</evidence>
<dbReference type="Gene3D" id="2.60.40.10">
    <property type="entry name" value="Immunoglobulins"/>
    <property type="match status" value="1"/>
</dbReference>
<dbReference type="GeneID" id="88826648"/>
<dbReference type="EMBL" id="MOAZ01000003">
    <property type="protein sequence ID" value="ROM56301.1"/>
    <property type="molecule type" value="Genomic_DNA"/>
</dbReference>
<name>A0A423FFS1_9PSED</name>
<evidence type="ECO:0000313" key="2">
    <source>
        <dbReference type="EMBL" id="WRI23393.1"/>
    </source>
</evidence>
<reference evidence="1 3" key="1">
    <citation type="submission" date="2016-10" db="EMBL/GenBank/DDBJ databases">
        <title>Comparative genome analysis of multiple Pseudomonas spp. focuses on biocontrol and plant growth promoting traits.</title>
        <authorList>
            <person name="Tao X.-Y."/>
            <person name="Taylor C.G."/>
        </authorList>
    </citation>
    <scope>NUCLEOTIDE SEQUENCE [LARGE SCALE GENOMIC DNA]</scope>
    <source>
        <strain evidence="1 3">36C8</strain>
    </source>
</reference>
<reference evidence="2 4" key="2">
    <citation type="submission" date="2023-12" db="EMBL/GenBank/DDBJ databases">
        <title>First complete genome sequence of Pseudomonas canadensis strain Pcan-CK-23 isolated from homogenized tissues of Zophobas morio larvae.</title>
        <authorList>
            <person name="Kundlacz C."/>
            <person name="Aldeia C."/>
            <person name="Eddoubaji Y."/>
            <person name="Campos-Madueno E.I."/>
            <person name="Endimiani A."/>
        </authorList>
    </citation>
    <scope>NUCLEOTIDE SEQUENCE [LARGE SCALE GENOMIC DNA]</scope>
    <source>
        <strain evidence="2 4">Pcan-CK-23</strain>
    </source>
</reference>
<gene>
    <name evidence="1" type="ORF">BK649_04895</name>
    <name evidence="2" type="ORF">SPL95_22705</name>
</gene>
<dbReference type="PROSITE" id="PS51257">
    <property type="entry name" value="PROKAR_LIPOPROTEIN"/>
    <property type="match status" value="1"/>
</dbReference>
<dbReference type="RefSeq" id="WP_028617446.1">
    <property type="nucleotide sequence ID" value="NZ_AYTD01000013.1"/>
</dbReference>
<accession>A0A423FFS1</accession>
<evidence type="ECO:0008006" key="5">
    <source>
        <dbReference type="Google" id="ProtNLM"/>
    </source>
</evidence>
<proteinExistence type="predicted"/>
<keyword evidence="4" id="KW-1185">Reference proteome</keyword>
<sequence>MMKLGKLAGVMVGIAALSACDDGKVENVFSAQYSASSSSLDVAAGSKFAVPITVKNTSSGTWDSKASKAPVLASYHWLNADKTVLLLDGNRTPFAQPVKPDSEVAVQLGVVAPKAPGNYILQVSLVKEGAGWFEAKNVKPLELAVKVK</sequence>
<dbReference type="EMBL" id="CP139639">
    <property type="protein sequence ID" value="WRI23393.1"/>
    <property type="molecule type" value="Genomic_DNA"/>
</dbReference>
<organism evidence="1 3">
    <name type="scientific">Pseudomonas canadensis</name>
    <dbReference type="NCBI Taxonomy" id="915099"/>
    <lineage>
        <taxon>Bacteria</taxon>
        <taxon>Pseudomonadati</taxon>
        <taxon>Pseudomonadota</taxon>
        <taxon>Gammaproteobacteria</taxon>
        <taxon>Pseudomonadales</taxon>
        <taxon>Pseudomonadaceae</taxon>
        <taxon>Pseudomonas</taxon>
    </lineage>
</organism>
<dbReference type="Proteomes" id="UP000283389">
    <property type="component" value="Unassembled WGS sequence"/>
</dbReference>
<protein>
    <recommendedName>
        <fullName evidence="5">DUF4625 domain-containing protein</fullName>
    </recommendedName>
</protein>